<feature type="transmembrane region" description="Helical" evidence="1">
    <location>
        <begin position="113"/>
        <end position="130"/>
    </location>
</feature>
<keyword evidence="1" id="KW-0472">Membrane</keyword>
<dbReference type="InterPro" id="IPR012171">
    <property type="entry name" value="Fatty_acid_desaturase"/>
</dbReference>
<dbReference type="GO" id="GO:0016717">
    <property type="term" value="F:oxidoreductase activity, acting on paired donors, with oxidation of a pair of donors resulting in the reduction of molecular oxygen to two molecules of water"/>
    <property type="evidence" value="ECO:0007669"/>
    <property type="project" value="TreeGrafter"/>
</dbReference>
<dbReference type="PIRSF" id="PIRSF015921">
    <property type="entry name" value="FA_sphinglp_des"/>
    <property type="match status" value="1"/>
</dbReference>
<protein>
    <submittedName>
        <fullName evidence="3">Fatty acid desaturase</fullName>
    </submittedName>
</protein>
<evidence type="ECO:0000313" key="4">
    <source>
        <dbReference type="Proteomes" id="UP000243528"/>
    </source>
</evidence>
<comment type="caution">
    <text evidence="3">The sequence shown here is derived from an EMBL/GenBank/DDBJ whole genome shotgun (WGS) entry which is preliminary data.</text>
</comment>
<dbReference type="CDD" id="cd03506">
    <property type="entry name" value="Delta6-FADS-like"/>
    <property type="match status" value="1"/>
</dbReference>
<organism evidence="3 4">
    <name type="scientific">Haloactinopolyspora alba</name>
    <dbReference type="NCBI Taxonomy" id="648780"/>
    <lineage>
        <taxon>Bacteria</taxon>
        <taxon>Bacillati</taxon>
        <taxon>Actinomycetota</taxon>
        <taxon>Actinomycetes</taxon>
        <taxon>Jiangellales</taxon>
        <taxon>Jiangellaceae</taxon>
        <taxon>Haloactinopolyspora</taxon>
    </lineage>
</organism>
<feature type="transmembrane region" description="Helical" evidence="1">
    <location>
        <begin position="180"/>
        <end position="201"/>
    </location>
</feature>
<keyword evidence="1" id="KW-0812">Transmembrane</keyword>
<feature type="transmembrane region" description="Helical" evidence="1">
    <location>
        <begin position="47"/>
        <end position="68"/>
    </location>
</feature>
<dbReference type="GO" id="GO:0008610">
    <property type="term" value="P:lipid biosynthetic process"/>
    <property type="evidence" value="ECO:0007669"/>
    <property type="project" value="UniProtKB-ARBA"/>
</dbReference>
<dbReference type="Pfam" id="PF00487">
    <property type="entry name" value="FA_desaturase"/>
    <property type="match status" value="1"/>
</dbReference>
<proteinExistence type="predicted"/>
<accession>A0A2P8D3U6</accession>
<keyword evidence="1" id="KW-1133">Transmembrane helix</keyword>
<dbReference type="PANTHER" id="PTHR19353">
    <property type="entry name" value="FATTY ACID DESATURASE 2"/>
    <property type="match status" value="1"/>
</dbReference>
<evidence type="ECO:0000313" key="3">
    <source>
        <dbReference type="EMBL" id="PSK91882.1"/>
    </source>
</evidence>
<dbReference type="InterPro" id="IPR005804">
    <property type="entry name" value="FA_desaturase_dom"/>
</dbReference>
<dbReference type="Proteomes" id="UP000243528">
    <property type="component" value="Unassembled WGS sequence"/>
</dbReference>
<keyword evidence="4" id="KW-1185">Reference proteome</keyword>
<gene>
    <name evidence="3" type="ORF">CLV30_13315</name>
</gene>
<evidence type="ECO:0000259" key="2">
    <source>
        <dbReference type="Pfam" id="PF00487"/>
    </source>
</evidence>
<feature type="domain" description="Fatty acid desaturase" evidence="2">
    <location>
        <begin position="73"/>
        <end position="334"/>
    </location>
</feature>
<dbReference type="PANTHER" id="PTHR19353:SF19">
    <property type="entry name" value="DELTA(5) FATTY ACID DESATURASE C-RELATED"/>
    <property type="match status" value="1"/>
</dbReference>
<dbReference type="EMBL" id="PYGE01000033">
    <property type="protein sequence ID" value="PSK91882.1"/>
    <property type="molecule type" value="Genomic_DNA"/>
</dbReference>
<evidence type="ECO:0000256" key="1">
    <source>
        <dbReference type="SAM" id="Phobius"/>
    </source>
</evidence>
<reference evidence="3 4" key="1">
    <citation type="submission" date="2018-03" db="EMBL/GenBank/DDBJ databases">
        <title>Genomic Encyclopedia of Archaeal and Bacterial Type Strains, Phase II (KMG-II): from individual species to whole genera.</title>
        <authorList>
            <person name="Goeker M."/>
        </authorList>
    </citation>
    <scope>NUCLEOTIDE SEQUENCE [LARGE SCALE GENOMIC DNA]</scope>
    <source>
        <strain evidence="3 4">DSM 45211</strain>
    </source>
</reference>
<dbReference type="GO" id="GO:0016020">
    <property type="term" value="C:membrane"/>
    <property type="evidence" value="ECO:0007669"/>
    <property type="project" value="TreeGrafter"/>
</dbReference>
<dbReference type="AlphaFoldDB" id="A0A2P8D3U6"/>
<name>A0A2P8D3U6_9ACTN</name>
<feature type="transmembrane region" description="Helical" evidence="1">
    <location>
        <begin position="74"/>
        <end position="93"/>
    </location>
</feature>
<sequence>MIADMTASEAITSTVVTKPTRRQQYVSDYSDLSKRIRAAGLLGRRRIFYAVRAVTLASLLGACVAAFLALGDTWWQLAVAAAFGLLLTQVAYLGHDAAHRQIFASGKRNELTALLLGNIVVGLSHGWWMSKHSRHHANPNKVDVDPDVQASALVFTSDVATERRARRSFSGWWVQRQGTLFFPLLLLAGLNMHVNGLRTVFGRGRVKYRAVEIPLLLARLTLYPVALFWFLSPAVAGAFLAVQVAVFGFSMGATFAPNHKGMPMIPRDMSVDYLRRQVLTSRNTRGGWFIDVAMGGLNYQIEHHLFPNMPRPNLRKAQAIVREFCAERDVPYAEAGLFESWGIVVRYLNQVGTRDTDPFDCPPAAQLRSPI</sequence>